<sequence>MSKGSFNFRAPREVLLRIQSEFRSAKSIIHEAEEIMKASKNKISHTLTTSFSEEYQIWK</sequence>
<evidence type="ECO:0000313" key="1">
    <source>
        <dbReference type="EMBL" id="PIQ71550.1"/>
    </source>
</evidence>
<accession>A0A2H0KJW4</accession>
<evidence type="ECO:0000313" key="2">
    <source>
        <dbReference type="Proteomes" id="UP000229497"/>
    </source>
</evidence>
<proteinExistence type="predicted"/>
<organism evidence="1 2">
    <name type="scientific">Candidatus Roizmanbacteria bacterium CG11_big_fil_rev_8_21_14_0_20_37_16</name>
    <dbReference type="NCBI Taxonomy" id="1974857"/>
    <lineage>
        <taxon>Bacteria</taxon>
        <taxon>Candidatus Roizmaniibacteriota</taxon>
    </lineage>
</organism>
<dbReference type="AlphaFoldDB" id="A0A2H0KJW4"/>
<dbReference type="EMBL" id="PCVK01000078">
    <property type="protein sequence ID" value="PIQ71550.1"/>
    <property type="molecule type" value="Genomic_DNA"/>
</dbReference>
<comment type="caution">
    <text evidence="1">The sequence shown here is derived from an EMBL/GenBank/DDBJ whole genome shotgun (WGS) entry which is preliminary data.</text>
</comment>
<name>A0A2H0KJW4_9BACT</name>
<gene>
    <name evidence="1" type="ORF">COV87_02690</name>
</gene>
<dbReference type="Proteomes" id="UP000229497">
    <property type="component" value="Unassembled WGS sequence"/>
</dbReference>
<protein>
    <submittedName>
        <fullName evidence="1">Uncharacterized protein</fullName>
    </submittedName>
</protein>
<reference evidence="1 2" key="1">
    <citation type="submission" date="2017-09" db="EMBL/GenBank/DDBJ databases">
        <title>Depth-based differentiation of microbial function through sediment-hosted aquifers and enrichment of novel symbionts in the deep terrestrial subsurface.</title>
        <authorList>
            <person name="Probst A.J."/>
            <person name="Ladd B."/>
            <person name="Jarett J.K."/>
            <person name="Geller-Mcgrath D.E."/>
            <person name="Sieber C.M."/>
            <person name="Emerson J.B."/>
            <person name="Anantharaman K."/>
            <person name="Thomas B.C."/>
            <person name="Malmstrom R."/>
            <person name="Stieglmeier M."/>
            <person name="Klingl A."/>
            <person name="Woyke T."/>
            <person name="Ryan C.M."/>
            <person name="Banfield J.F."/>
        </authorList>
    </citation>
    <scope>NUCLEOTIDE SEQUENCE [LARGE SCALE GENOMIC DNA]</scope>
    <source>
        <strain evidence="1">CG11_big_fil_rev_8_21_14_0_20_37_16</strain>
    </source>
</reference>